<gene>
    <name evidence="1" type="ORF">EGJ44_04005</name>
</gene>
<dbReference type="Proteomes" id="UP000272833">
    <property type="component" value="Unassembled WGS sequence"/>
</dbReference>
<organism evidence="1 2">
    <name type="scientific">Ectopseudomonas oleovorans</name>
    <name type="common">Pseudomonas oleovorans</name>
    <dbReference type="NCBI Taxonomy" id="301"/>
    <lineage>
        <taxon>Bacteria</taxon>
        <taxon>Pseudomonadati</taxon>
        <taxon>Pseudomonadota</taxon>
        <taxon>Gammaproteobacteria</taxon>
        <taxon>Pseudomonadales</taxon>
        <taxon>Pseudomonadaceae</taxon>
        <taxon>Ectopseudomonas</taxon>
    </lineage>
</organism>
<name>A0A3R8XXY9_ECTOL</name>
<comment type="caution">
    <text evidence="1">The sequence shown here is derived from an EMBL/GenBank/DDBJ whole genome shotgun (WGS) entry which is preliminary data.</text>
</comment>
<reference evidence="1 2" key="1">
    <citation type="submission" date="2018-10" db="EMBL/GenBank/DDBJ databases">
        <title>Transmission dynamics of multidrug resistant bacteria on intensive care unit surfaces.</title>
        <authorList>
            <person name="D'Souza A.W."/>
            <person name="Potter R.F."/>
            <person name="Wallace M."/>
            <person name="Shupe A."/>
            <person name="Patel S."/>
            <person name="Sun S."/>
            <person name="Gul D."/>
            <person name="Kwon J.H."/>
            <person name="Andleeb S."/>
            <person name="Burnham C.-A.D."/>
            <person name="Dantas G."/>
        </authorList>
    </citation>
    <scope>NUCLEOTIDE SEQUENCE [LARGE SCALE GENOMIC DNA]</scope>
    <source>
        <strain evidence="1 2">PO_271</strain>
    </source>
</reference>
<proteinExistence type="predicted"/>
<evidence type="ECO:0000313" key="2">
    <source>
        <dbReference type="Proteomes" id="UP000272833"/>
    </source>
</evidence>
<dbReference type="EMBL" id="RHRS01000006">
    <property type="protein sequence ID" value="RRW38512.1"/>
    <property type="molecule type" value="Genomic_DNA"/>
</dbReference>
<accession>A0A3R8XXY9</accession>
<dbReference type="AlphaFoldDB" id="A0A3R8XXY9"/>
<sequence>MSDKAKAYRVVGTDLDIDGERIPEGSEISLVAEPPSKLARWLEPIESDARKGTKKEETKA</sequence>
<protein>
    <submittedName>
        <fullName evidence="1">Uncharacterized protein</fullName>
    </submittedName>
</protein>
<evidence type="ECO:0000313" key="1">
    <source>
        <dbReference type="EMBL" id="RRW38512.1"/>
    </source>
</evidence>
<dbReference type="RefSeq" id="WP_125873625.1">
    <property type="nucleotide sequence ID" value="NZ_RHRS01000006.1"/>
</dbReference>